<gene>
    <name evidence="1" type="ORF">ACFQ22_04905</name>
</gene>
<dbReference type="RefSeq" id="WP_121978943.1">
    <property type="nucleotide sequence ID" value="NZ_JBHTLH010000014.1"/>
</dbReference>
<reference evidence="2" key="1">
    <citation type="journal article" date="2019" name="Int. J. Syst. Evol. Microbiol.">
        <title>The Global Catalogue of Microorganisms (GCM) 10K type strain sequencing project: providing services to taxonomists for standard genome sequencing and annotation.</title>
        <authorList>
            <consortium name="The Broad Institute Genomics Platform"/>
            <consortium name="The Broad Institute Genome Sequencing Center for Infectious Disease"/>
            <person name="Wu L."/>
            <person name="Ma J."/>
        </authorList>
    </citation>
    <scope>NUCLEOTIDE SEQUENCE [LARGE SCALE GENOMIC DNA]</scope>
    <source>
        <strain evidence="2">CCUG 71848</strain>
    </source>
</reference>
<dbReference type="EMBL" id="JBHTLH010000014">
    <property type="protein sequence ID" value="MFD1124703.1"/>
    <property type="molecule type" value="Genomic_DNA"/>
</dbReference>
<accession>A0ABW3PLB1</accession>
<sequence length="104" mass="12183">MKVLEETPVESLMKDYLYQFQVVFLEDQLYSDREAGEIFLALRKKTIQKYQALTGNQLTDDKFHQLIADLPTPLKQGIFELAEDDVRLGRINLIRRGLDNSWHV</sequence>
<proteinExistence type="predicted"/>
<name>A0ABW3PLB1_9LACO</name>
<organism evidence="1 2">
    <name type="scientific">Lentilactobacillus raoultii</name>
    <dbReference type="NCBI Taxonomy" id="1987503"/>
    <lineage>
        <taxon>Bacteria</taxon>
        <taxon>Bacillati</taxon>
        <taxon>Bacillota</taxon>
        <taxon>Bacilli</taxon>
        <taxon>Lactobacillales</taxon>
        <taxon>Lactobacillaceae</taxon>
        <taxon>Lentilactobacillus</taxon>
    </lineage>
</organism>
<dbReference type="Proteomes" id="UP001597156">
    <property type="component" value="Unassembled WGS sequence"/>
</dbReference>
<keyword evidence="2" id="KW-1185">Reference proteome</keyword>
<evidence type="ECO:0000313" key="1">
    <source>
        <dbReference type="EMBL" id="MFD1124703.1"/>
    </source>
</evidence>
<protein>
    <submittedName>
        <fullName evidence="1">Uncharacterized protein</fullName>
    </submittedName>
</protein>
<evidence type="ECO:0000313" key="2">
    <source>
        <dbReference type="Proteomes" id="UP001597156"/>
    </source>
</evidence>
<comment type="caution">
    <text evidence="1">The sequence shown here is derived from an EMBL/GenBank/DDBJ whole genome shotgun (WGS) entry which is preliminary data.</text>
</comment>